<keyword evidence="5 8" id="KW-0472">Membrane</keyword>
<evidence type="ECO:0000256" key="1">
    <source>
        <dbReference type="ARBA" id="ARBA00004651"/>
    </source>
</evidence>
<evidence type="ECO:0000256" key="2">
    <source>
        <dbReference type="ARBA" id="ARBA00022475"/>
    </source>
</evidence>
<dbReference type="GO" id="GO:0005886">
    <property type="term" value="C:plasma membrane"/>
    <property type="evidence" value="ECO:0007669"/>
    <property type="project" value="UniProtKB-SubCell"/>
</dbReference>
<evidence type="ECO:0000256" key="7">
    <source>
        <dbReference type="ARBA" id="ARBA00023180"/>
    </source>
</evidence>
<accession>B0X6U6</accession>
<keyword evidence="11" id="KW-1185">Reference proteome</keyword>
<reference evidence="10" key="2">
    <citation type="submission" date="2021-02" db="UniProtKB">
        <authorList>
            <consortium name="EnsemblMetazoa"/>
        </authorList>
    </citation>
    <scope>IDENTIFICATION</scope>
    <source>
        <strain evidence="10">JHB</strain>
    </source>
</reference>
<protein>
    <submittedName>
        <fullName evidence="9 10">Uncharacterized protein</fullName>
    </submittedName>
</protein>
<dbReference type="KEGG" id="cqu:CpipJ_CPIJ014860"/>
<comment type="subcellular location">
    <subcellularLocation>
        <location evidence="1">Cell membrane</location>
        <topology evidence="1">Multi-pass membrane protein</topology>
    </subcellularLocation>
</comment>
<reference evidence="9" key="1">
    <citation type="submission" date="2007-03" db="EMBL/GenBank/DDBJ databases">
        <title>Annotation of Culex pipiens quinquefasciatus.</title>
        <authorList>
            <consortium name="The Broad Institute Genome Sequencing Platform"/>
            <person name="Atkinson P.W."/>
            <person name="Hemingway J."/>
            <person name="Christensen B.M."/>
            <person name="Higgs S."/>
            <person name="Kodira C."/>
            <person name="Hannick L."/>
            <person name="Megy K."/>
            <person name="O'Leary S."/>
            <person name="Pearson M."/>
            <person name="Haas B.J."/>
            <person name="Mauceli E."/>
            <person name="Wortman J.R."/>
            <person name="Lee N.H."/>
            <person name="Guigo R."/>
            <person name="Stanke M."/>
            <person name="Alvarado L."/>
            <person name="Amedeo P."/>
            <person name="Antoine C.H."/>
            <person name="Arensburger P."/>
            <person name="Bidwell S.L."/>
            <person name="Crawford M."/>
            <person name="Camaro F."/>
            <person name="Devon K."/>
            <person name="Engels R."/>
            <person name="Hammond M."/>
            <person name="Howarth C."/>
            <person name="Koehrsen M."/>
            <person name="Lawson D."/>
            <person name="Montgomery P."/>
            <person name="Nene V."/>
            <person name="Nusbaum C."/>
            <person name="Puiu D."/>
            <person name="Romero-Severson J."/>
            <person name="Severson D.W."/>
            <person name="Shumway M."/>
            <person name="Sisk P."/>
            <person name="Stolte C."/>
            <person name="Zeng Q."/>
            <person name="Eisenstadt E."/>
            <person name="Fraser-Liggett C."/>
            <person name="Strausberg R."/>
            <person name="Galagan J."/>
            <person name="Birren B."/>
            <person name="Collins F.H."/>
        </authorList>
    </citation>
    <scope>NUCLEOTIDE SEQUENCE [LARGE SCALE GENOMIC DNA]</scope>
    <source>
        <strain evidence="9">JHB</strain>
    </source>
</reference>
<dbReference type="VEuPathDB" id="VectorBase:CQUJHB020303"/>
<evidence type="ECO:0000256" key="4">
    <source>
        <dbReference type="ARBA" id="ARBA00022989"/>
    </source>
</evidence>
<evidence type="ECO:0000256" key="5">
    <source>
        <dbReference type="ARBA" id="ARBA00023136"/>
    </source>
</evidence>
<dbReference type="PANTHER" id="PTHR42643:SF41">
    <property type="entry name" value="IONOTROPIC RECEPTOR 20A-RELATED"/>
    <property type="match status" value="1"/>
</dbReference>
<gene>
    <name evidence="10" type="primary">6048449</name>
    <name evidence="9" type="ORF">CpipJ_CPIJ014860</name>
</gene>
<evidence type="ECO:0000256" key="8">
    <source>
        <dbReference type="SAM" id="Phobius"/>
    </source>
</evidence>
<evidence type="ECO:0000313" key="10">
    <source>
        <dbReference type="EnsemblMetazoa" id="CPIJ014860-PA"/>
    </source>
</evidence>
<dbReference type="VEuPathDB" id="VectorBase:CQUJHB020367"/>
<proteinExistence type="predicted"/>
<keyword evidence="7" id="KW-0325">Glycoprotein</keyword>
<evidence type="ECO:0000256" key="6">
    <source>
        <dbReference type="ARBA" id="ARBA00023170"/>
    </source>
</evidence>
<dbReference type="PANTHER" id="PTHR42643">
    <property type="entry name" value="IONOTROPIC RECEPTOR 20A-RELATED"/>
    <property type="match status" value="1"/>
</dbReference>
<dbReference type="AlphaFoldDB" id="B0X6U6"/>
<evidence type="ECO:0000313" key="11">
    <source>
        <dbReference type="Proteomes" id="UP000002320"/>
    </source>
</evidence>
<dbReference type="VEuPathDB" id="VectorBase:CPIJ014860"/>
<dbReference type="EMBL" id="DS232424">
    <property type="protein sequence ID" value="EDS41617.1"/>
    <property type="molecule type" value="Genomic_DNA"/>
</dbReference>
<sequence>MIKSALNVIFWASKWHTFECLLEAVLLLGKNPTRDNFKSQGYSRETRAKFSGQSLKREQQWQQLSWQTRQKATTSTVYEYEFAIDTTSTVKVSRQLSPTTSAMNTLKVITLISIFYFLANADVQDEISHLVQDIVTGLTRSDSGVHDVAFVDLHCSVLEKAFREISESYQVTVQHIGDRSNPVVMKFIKKHTRFISLTFEILSFLLMEAYLAKVIAFLSSMQYEPNYRTLADLDRIKQPFVVNSFEKSLLTKYPNLQVLDDPKYKIKLMDTHSTVSFCKVIEYWHQSKQNYNPKTNDRRVYILNERLMSVQLFYTFATYSPFTARFQECIDRLASGGIWDKVFNRWSISQEEFETFLGPEDQMIKYKDLTSLWAVATIGYLVGICVFIVEIMKIPLKFRAIDKIKHFRKRIRILE</sequence>
<dbReference type="HOGENOM" id="CLU_662688_0_0_1"/>
<keyword evidence="6" id="KW-0675">Receptor</keyword>
<evidence type="ECO:0000256" key="3">
    <source>
        <dbReference type="ARBA" id="ARBA00022692"/>
    </source>
</evidence>
<name>B0X6U6_CULQU</name>
<evidence type="ECO:0000313" key="9">
    <source>
        <dbReference type="EMBL" id="EDS41617.1"/>
    </source>
</evidence>
<dbReference type="InParanoid" id="B0X6U6"/>
<dbReference type="EnsemblMetazoa" id="CPIJ014860-RA">
    <property type="protein sequence ID" value="CPIJ014860-PA"/>
    <property type="gene ID" value="CPIJ014860"/>
</dbReference>
<feature type="transmembrane region" description="Helical" evidence="8">
    <location>
        <begin position="371"/>
        <end position="389"/>
    </location>
</feature>
<keyword evidence="4 8" id="KW-1133">Transmembrane helix</keyword>
<dbReference type="InterPro" id="IPR052192">
    <property type="entry name" value="Insect_Ionotropic_Sensory_Rcpt"/>
</dbReference>
<keyword evidence="2" id="KW-1003">Cell membrane</keyword>
<dbReference type="OrthoDB" id="7737235at2759"/>
<organism>
    <name type="scientific">Culex quinquefasciatus</name>
    <name type="common">Southern house mosquito</name>
    <name type="synonym">Culex pungens</name>
    <dbReference type="NCBI Taxonomy" id="7176"/>
    <lineage>
        <taxon>Eukaryota</taxon>
        <taxon>Metazoa</taxon>
        <taxon>Ecdysozoa</taxon>
        <taxon>Arthropoda</taxon>
        <taxon>Hexapoda</taxon>
        <taxon>Insecta</taxon>
        <taxon>Pterygota</taxon>
        <taxon>Neoptera</taxon>
        <taxon>Endopterygota</taxon>
        <taxon>Diptera</taxon>
        <taxon>Nematocera</taxon>
        <taxon>Culicoidea</taxon>
        <taxon>Culicidae</taxon>
        <taxon>Culicinae</taxon>
        <taxon>Culicini</taxon>
        <taxon>Culex</taxon>
        <taxon>Culex</taxon>
    </lineage>
</organism>
<dbReference type="Proteomes" id="UP000002320">
    <property type="component" value="Unassembled WGS sequence"/>
</dbReference>
<keyword evidence="3 8" id="KW-0812">Transmembrane</keyword>